<evidence type="ECO:0000256" key="5">
    <source>
        <dbReference type="ARBA" id="ARBA00022729"/>
    </source>
</evidence>
<dbReference type="InterPro" id="IPR039426">
    <property type="entry name" value="TonB-dep_rcpt-like"/>
</dbReference>
<dbReference type="OrthoDB" id="9760333at2"/>
<evidence type="ECO:0000256" key="11">
    <source>
        <dbReference type="RuleBase" id="RU003357"/>
    </source>
</evidence>
<comment type="subcellular location">
    <subcellularLocation>
        <location evidence="1 10">Cell outer membrane</location>
        <topology evidence="1 10">Multi-pass membrane protein</topology>
    </subcellularLocation>
</comment>
<comment type="caution">
    <text evidence="15">The sequence shown here is derived from an EMBL/GenBank/DDBJ whole genome shotgun (WGS) entry which is preliminary data.</text>
</comment>
<dbReference type="Gene3D" id="2.170.130.10">
    <property type="entry name" value="TonB-dependent receptor, plug domain"/>
    <property type="match status" value="1"/>
</dbReference>
<dbReference type="InterPro" id="IPR000531">
    <property type="entry name" value="Beta-barrel_TonB"/>
</dbReference>
<evidence type="ECO:0000256" key="12">
    <source>
        <dbReference type="SAM" id="SignalP"/>
    </source>
</evidence>
<evidence type="ECO:0000259" key="13">
    <source>
        <dbReference type="Pfam" id="PF00593"/>
    </source>
</evidence>
<organism evidence="15 16">
    <name type="scientific">Lacibacter luteus</name>
    <dbReference type="NCBI Taxonomy" id="2508719"/>
    <lineage>
        <taxon>Bacteria</taxon>
        <taxon>Pseudomonadati</taxon>
        <taxon>Bacteroidota</taxon>
        <taxon>Chitinophagia</taxon>
        <taxon>Chitinophagales</taxon>
        <taxon>Chitinophagaceae</taxon>
        <taxon>Lacibacter</taxon>
    </lineage>
</organism>
<dbReference type="SUPFAM" id="SSF49464">
    <property type="entry name" value="Carboxypeptidase regulatory domain-like"/>
    <property type="match status" value="1"/>
</dbReference>
<dbReference type="CDD" id="cd01347">
    <property type="entry name" value="ligand_gated_channel"/>
    <property type="match status" value="1"/>
</dbReference>
<evidence type="ECO:0000256" key="9">
    <source>
        <dbReference type="ARBA" id="ARBA00023237"/>
    </source>
</evidence>
<evidence type="ECO:0000313" key="15">
    <source>
        <dbReference type="EMBL" id="RXK58292.1"/>
    </source>
</evidence>
<accession>A0A4Q1CF56</accession>
<dbReference type="PROSITE" id="PS52016">
    <property type="entry name" value="TONB_DEPENDENT_REC_3"/>
    <property type="match status" value="1"/>
</dbReference>
<keyword evidence="6 11" id="KW-0798">TonB box</keyword>
<name>A0A4Q1CF56_9BACT</name>
<dbReference type="SUPFAM" id="SSF56935">
    <property type="entry name" value="Porins"/>
    <property type="match status" value="1"/>
</dbReference>
<keyword evidence="4 10" id="KW-0812">Transmembrane</keyword>
<keyword evidence="16" id="KW-1185">Reference proteome</keyword>
<dbReference type="Pfam" id="PF00593">
    <property type="entry name" value="TonB_dep_Rec_b-barrel"/>
    <property type="match status" value="1"/>
</dbReference>
<dbReference type="Pfam" id="PF13715">
    <property type="entry name" value="CarbopepD_reg_2"/>
    <property type="match status" value="1"/>
</dbReference>
<keyword evidence="9 10" id="KW-0998">Cell outer membrane</keyword>
<feature type="domain" description="TonB-dependent receptor plug" evidence="14">
    <location>
        <begin position="116"/>
        <end position="221"/>
    </location>
</feature>
<keyword evidence="7 10" id="KW-0472">Membrane</keyword>
<dbReference type="AlphaFoldDB" id="A0A4Q1CF56"/>
<dbReference type="RefSeq" id="WP_129132092.1">
    <property type="nucleotide sequence ID" value="NZ_SDHW01000006.1"/>
</dbReference>
<dbReference type="Proteomes" id="UP000290204">
    <property type="component" value="Unassembled WGS sequence"/>
</dbReference>
<feature type="chain" id="PRO_5020632476" evidence="12">
    <location>
        <begin position="21"/>
        <end position="749"/>
    </location>
</feature>
<evidence type="ECO:0000256" key="4">
    <source>
        <dbReference type="ARBA" id="ARBA00022692"/>
    </source>
</evidence>
<dbReference type="Gene3D" id="2.40.170.20">
    <property type="entry name" value="TonB-dependent receptor, beta-barrel domain"/>
    <property type="match status" value="1"/>
</dbReference>
<proteinExistence type="inferred from homology"/>
<evidence type="ECO:0000256" key="6">
    <source>
        <dbReference type="ARBA" id="ARBA00023077"/>
    </source>
</evidence>
<keyword evidence="8 15" id="KW-0675">Receptor</keyword>
<dbReference type="InterPro" id="IPR037066">
    <property type="entry name" value="Plug_dom_sf"/>
</dbReference>
<evidence type="ECO:0000256" key="10">
    <source>
        <dbReference type="PROSITE-ProRule" id="PRU01360"/>
    </source>
</evidence>
<dbReference type="GO" id="GO:0009279">
    <property type="term" value="C:cell outer membrane"/>
    <property type="evidence" value="ECO:0007669"/>
    <property type="project" value="UniProtKB-SubCell"/>
</dbReference>
<dbReference type="Pfam" id="PF07715">
    <property type="entry name" value="Plug"/>
    <property type="match status" value="1"/>
</dbReference>
<dbReference type="PANTHER" id="PTHR30069">
    <property type="entry name" value="TONB-DEPENDENT OUTER MEMBRANE RECEPTOR"/>
    <property type="match status" value="1"/>
</dbReference>
<sequence length="749" mass="84207">MKQRSIFFIVLMLWSVATMAQTFTLSGEVTDLRTEEQLKHVTVKNIRSGLSVITDHAGGFKLTANEGDSLLVSAVGYAADTIAVTGMQKFVLIQLKPVTKALSEVVISGTLKEIKKSNSPIAVETYSPKFFKKNVTASVFEALSIVNGVQPQLNCNVCNTGDIHINGMEGPYTMVLIDGMPVVSNLATVYGFSGIPASLIKRVEIVKGPSSTLYGSEAVAGLINIITKDPGSAALLNVDVNMTSYEELNADVSAKFKLGKAHSLLGLNVFHFDKRYDINNDNFTDVTLQKRISLFNKWSFERKNKLPFQVGVRLLTEDRWGGEMQWNKTWRGSDSVYGESIYTKRLEVIGNYGIKAGKEQLLLEYSYNLHDQNSYYGTTPYFAKQHAGFAQLRWNKEIAKHYLSAGLPYRFTWYDDNTIATMKPDAVTNNPSIQQMQGLFVQDEWKFHSNWTLLTGLRYELTNIQGSVVSPRLALKYSSNDNQVLRFSAGNGFRIVNLFTEDHAALSGAREVVIAESLNPERSWNGNLNYTGTFTPSFGYVTIDATLFYTYFTNKIIPDYDTDPQKIIYKNIDGYAVSKGFTLNTDISFKKRFKVLAGITLMDVFTKEANAQGIAEKQQQLFAPKFSGNYAVTYSLPKWKLTIDLTGKIYGEQRLPIVPNDFRPEYSPWFTLANLQLTQRIGKQVELYLGVKNLLNFMPQNPILRPEDPFDKRVNDPVNNPNGYTFDPSYNYAPVVGRRVMLGFRFNVD</sequence>
<protein>
    <submittedName>
        <fullName evidence="15">TonB-dependent receptor</fullName>
    </submittedName>
</protein>
<dbReference type="InterPro" id="IPR008969">
    <property type="entry name" value="CarboxyPept-like_regulatory"/>
</dbReference>
<evidence type="ECO:0000256" key="2">
    <source>
        <dbReference type="ARBA" id="ARBA00022448"/>
    </source>
</evidence>
<dbReference type="GO" id="GO:0044718">
    <property type="term" value="P:siderophore transmembrane transport"/>
    <property type="evidence" value="ECO:0007669"/>
    <property type="project" value="TreeGrafter"/>
</dbReference>
<keyword evidence="2 10" id="KW-0813">Transport</keyword>
<evidence type="ECO:0000256" key="3">
    <source>
        <dbReference type="ARBA" id="ARBA00022452"/>
    </source>
</evidence>
<feature type="domain" description="TonB-dependent receptor-like beta-barrel" evidence="13">
    <location>
        <begin position="299"/>
        <end position="694"/>
    </location>
</feature>
<evidence type="ECO:0000256" key="1">
    <source>
        <dbReference type="ARBA" id="ARBA00004571"/>
    </source>
</evidence>
<keyword evidence="3 10" id="KW-1134">Transmembrane beta strand</keyword>
<reference evidence="15 16" key="1">
    <citation type="submission" date="2019-01" db="EMBL/GenBank/DDBJ databases">
        <title>Lacibacter sp. strain TTM-7.</title>
        <authorList>
            <person name="Chen W.-M."/>
        </authorList>
    </citation>
    <scope>NUCLEOTIDE SEQUENCE [LARGE SCALE GENOMIC DNA]</scope>
    <source>
        <strain evidence="15 16">TTM-7</strain>
    </source>
</reference>
<comment type="similarity">
    <text evidence="10 11">Belongs to the TonB-dependent receptor family.</text>
</comment>
<dbReference type="GO" id="GO:0015344">
    <property type="term" value="F:siderophore uptake transmembrane transporter activity"/>
    <property type="evidence" value="ECO:0007669"/>
    <property type="project" value="TreeGrafter"/>
</dbReference>
<dbReference type="InterPro" id="IPR012910">
    <property type="entry name" value="Plug_dom"/>
</dbReference>
<dbReference type="PANTHER" id="PTHR30069:SF29">
    <property type="entry name" value="HEMOGLOBIN AND HEMOGLOBIN-HAPTOGLOBIN-BINDING PROTEIN 1-RELATED"/>
    <property type="match status" value="1"/>
</dbReference>
<evidence type="ECO:0000313" key="16">
    <source>
        <dbReference type="Proteomes" id="UP000290204"/>
    </source>
</evidence>
<feature type="signal peptide" evidence="12">
    <location>
        <begin position="1"/>
        <end position="20"/>
    </location>
</feature>
<evidence type="ECO:0000256" key="7">
    <source>
        <dbReference type="ARBA" id="ARBA00023136"/>
    </source>
</evidence>
<dbReference type="EMBL" id="SDHW01000006">
    <property type="protein sequence ID" value="RXK58292.1"/>
    <property type="molecule type" value="Genomic_DNA"/>
</dbReference>
<keyword evidence="5 12" id="KW-0732">Signal</keyword>
<evidence type="ECO:0000259" key="14">
    <source>
        <dbReference type="Pfam" id="PF07715"/>
    </source>
</evidence>
<evidence type="ECO:0000256" key="8">
    <source>
        <dbReference type="ARBA" id="ARBA00023170"/>
    </source>
</evidence>
<gene>
    <name evidence="15" type="ORF">ESA94_16730</name>
</gene>
<dbReference type="InterPro" id="IPR036942">
    <property type="entry name" value="Beta-barrel_TonB_sf"/>
</dbReference>